<dbReference type="InParanoid" id="K0KBJ6"/>
<name>K0KBJ6_WICCF</name>
<evidence type="ECO:0000256" key="9">
    <source>
        <dbReference type="PROSITE-ProRule" id="PRU00282"/>
    </source>
</evidence>
<evidence type="ECO:0000313" key="12">
    <source>
        <dbReference type="Proteomes" id="UP000009328"/>
    </source>
</evidence>
<sequence>MCTAPLDVVKIRLQLQVSGNKYQGILHTVKVIAKEEGMLALWKGNVPAAVMYILYGAAQFSSYSMYNNILSDLQTQYNYHIGPASHSFILGSLAGCTSTIISYPFDLLRTRFANEPKFSKLSTTVSNIFKEEGALGFFKGVNAGMVSISLYTGLMFWSYEISRMVSQSSQKYQPILEPLCGLSAGVFAKSVVFPLDLIRKRLQVNKAKNQNFIKAGLKVVKVEGVKGLYKGFLASIIKSAPTTAISIWTYEHFLRVYKSD</sequence>
<dbReference type="GO" id="GO:0055085">
    <property type="term" value="P:transmembrane transport"/>
    <property type="evidence" value="ECO:0007669"/>
    <property type="project" value="InterPro"/>
</dbReference>
<dbReference type="InterPro" id="IPR018108">
    <property type="entry name" value="MCP_transmembrane"/>
</dbReference>
<dbReference type="Gene3D" id="1.50.40.10">
    <property type="entry name" value="Mitochondrial carrier domain"/>
    <property type="match status" value="1"/>
</dbReference>
<dbReference type="PRINTS" id="PR00926">
    <property type="entry name" value="MITOCARRIER"/>
</dbReference>
<dbReference type="SUPFAM" id="SSF103506">
    <property type="entry name" value="Mitochondrial carrier"/>
    <property type="match status" value="1"/>
</dbReference>
<dbReference type="eggNOG" id="KOG0752">
    <property type="taxonomic scope" value="Eukaryota"/>
</dbReference>
<keyword evidence="6" id="KW-1133">Transmembrane helix</keyword>
<keyword evidence="7" id="KW-0496">Mitochondrion</keyword>
<accession>K0KBJ6</accession>
<gene>
    <name evidence="11" type="ORF">BN7_1950</name>
</gene>
<comment type="caution">
    <text evidence="11">The sequence shown here is derived from an EMBL/GenBank/DDBJ whole genome shotgun (WGS) entry which is preliminary data.</text>
</comment>
<comment type="similarity">
    <text evidence="10">Belongs to the mitochondrial carrier (TC 2.A.29) family.</text>
</comment>
<reference evidence="11 12" key="1">
    <citation type="journal article" date="2012" name="Eukaryot. Cell">
        <title>Draft genome sequence of Wickerhamomyces ciferrii NRRL Y-1031 F-60-10.</title>
        <authorList>
            <person name="Schneider J."/>
            <person name="Andrea H."/>
            <person name="Blom J."/>
            <person name="Jaenicke S."/>
            <person name="Ruckert C."/>
            <person name="Schorsch C."/>
            <person name="Szczepanowski R."/>
            <person name="Farwick M."/>
            <person name="Goesmann A."/>
            <person name="Puhler A."/>
            <person name="Schaffer S."/>
            <person name="Tauch A."/>
            <person name="Kohler T."/>
            <person name="Brinkrolf K."/>
        </authorList>
    </citation>
    <scope>NUCLEOTIDE SEQUENCE [LARGE SCALE GENOMIC DNA]</scope>
    <source>
        <strain evidence="12">ATCC 14091 / BCRC 22168 / CBS 111 / JCM 3599 / NBRC 0793 / NRRL Y-1031 F-60-10</strain>
    </source>
</reference>
<dbReference type="EMBL" id="CAIF01000043">
    <property type="protein sequence ID" value="CCH42405.1"/>
    <property type="molecule type" value="Genomic_DNA"/>
</dbReference>
<keyword evidence="4" id="KW-0677">Repeat</keyword>
<dbReference type="InterPro" id="IPR023395">
    <property type="entry name" value="MCP_dom_sf"/>
</dbReference>
<feature type="repeat" description="Solcar" evidence="9">
    <location>
        <begin position="1"/>
        <end position="69"/>
    </location>
</feature>
<feature type="repeat" description="Solcar" evidence="9">
    <location>
        <begin position="172"/>
        <end position="256"/>
    </location>
</feature>
<evidence type="ECO:0000256" key="6">
    <source>
        <dbReference type="ARBA" id="ARBA00022989"/>
    </source>
</evidence>
<dbReference type="PROSITE" id="PS50920">
    <property type="entry name" value="SOLCAR"/>
    <property type="match status" value="3"/>
</dbReference>
<dbReference type="InterPro" id="IPR002067">
    <property type="entry name" value="MCP"/>
</dbReference>
<evidence type="ECO:0000256" key="8">
    <source>
        <dbReference type="ARBA" id="ARBA00023136"/>
    </source>
</evidence>
<dbReference type="HOGENOM" id="CLU_015166_10_3_1"/>
<evidence type="ECO:0000256" key="10">
    <source>
        <dbReference type="RuleBase" id="RU000488"/>
    </source>
</evidence>
<evidence type="ECO:0000313" key="11">
    <source>
        <dbReference type="EMBL" id="CCH42405.1"/>
    </source>
</evidence>
<proteinExistence type="inferred from homology"/>
<keyword evidence="5" id="KW-0999">Mitochondrion inner membrane</keyword>
<dbReference type="Pfam" id="PF00153">
    <property type="entry name" value="Mito_carr"/>
    <property type="match status" value="3"/>
</dbReference>
<comment type="subcellular location">
    <subcellularLocation>
        <location evidence="1">Mitochondrion inner membrane</location>
        <topology evidence="1">Multi-pass membrane protein</topology>
    </subcellularLocation>
</comment>
<dbReference type="STRING" id="1206466.K0KBJ6"/>
<keyword evidence="12" id="KW-1185">Reference proteome</keyword>
<organism evidence="11 12">
    <name type="scientific">Wickerhamomyces ciferrii (strain ATCC 14091 / BCRC 22168 / CBS 111 / JCM 3599 / NBRC 0793 / NRRL Y-1031 F-60-10)</name>
    <name type="common">Yeast</name>
    <name type="synonym">Pichia ciferrii</name>
    <dbReference type="NCBI Taxonomy" id="1206466"/>
    <lineage>
        <taxon>Eukaryota</taxon>
        <taxon>Fungi</taxon>
        <taxon>Dikarya</taxon>
        <taxon>Ascomycota</taxon>
        <taxon>Saccharomycotina</taxon>
        <taxon>Saccharomycetes</taxon>
        <taxon>Phaffomycetales</taxon>
        <taxon>Wickerhamomycetaceae</taxon>
        <taxon>Wickerhamomyces</taxon>
    </lineage>
</organism>
<evidence type="ECO:0000256" key="7">
    <source>
        <dbReference type="ARBA" id="ARBA00023128"/>
    </source>
</evidence>
<protein>
    <submittedName>
        <fullName evidence="11">Mitochondrial aspartate-glutamate transporter AGC1</fullName>
    </submittedName>
</protein>
<keyword evidence="2 10" id="KW-0813">Transport</keyword>
<keyword evidence="3 9" id="KW-0812">Transmembrane</keyword>
<dbReference type="AlphaFoldDB" id="K0KBJ6"/>
<dbReference type="GO" id="GO:0005743">
    <property type="term" value="C:mitochondrial inner membrane"/>
    <property type="evidence" value="ECO:0007669"/>
    <property type="project" value="UniProtKB-SubCell"/>
</dbReference>
<dbReference type="Proteomes" id="UP000009328">
    <property type="component" value="Unassembled WGS sequence"/>
</dbReference>
<evidence type="ECO:0000256" key="4">
    <source>
        <dbReference type="ARBA" id="ARBA00022737"/>
    </source>
</evidence>
<evidence type="ECO:0000256" key="2">
    <source>
        <dbReference type="ARBA" id="ARBA00022448"/>
    </source>
</evidence>
<evidence type="ECO:0000256" key="1">
    <source>
        <dbReference type="ARBA" id="ARBA00004448"/>
    </source>
</evidence>
<keyword evidence="8 9" id="KW-0472">Membrane</keyword>
<evidence type="ECO:0000256" key="5">
    <source>
        <dbReference type="ARBA" id="ARBA00022792"/>
    </source>
</evidence>
<feature type="repeat" description="Solcar" evidence="9">
    <location>
        <begin position="82"/>
        <end position="165"/>
    </location>
</feature>
<dbReference type="FunCoup" id="K0KBJ6">
    <property type="interactions" value="41"/>
</dbReference>
<evidence type="ECO:0000256" key="3">
    <source>
        <dbReference type="ARBA" id="ARBA00022692"/>
    </source>
</evidence>
<dbReference type="PANTHER" id="PTHR24089">
    <property type="entry name" value="SOLUTE CARRIER FAMILY 25"/>
    <property type="match status" value="1"/>
</dbReference>